<evidence type="ECO:0000313" key="3">
    <source>
        <dbReference type="EMBL" id="SNR70334.1"/>
    </source>
</evidence>
<keyword evidence="1" id="KW-1133">Transmembrane helix</keyword>
<reference evidence="3 4" key="1">
    <citation type="submission" date="2017-06" db="EMBL/GenBank/DDBJ databases">
        <authorList>
            <person name="Kim H.J."/>
            <person name="Triplett B.A."/>
        </authorList>
    </citation>
    <scope>NUCLEOTIDE SEQUENCE [LARGE SCALE GENOMIC DNA]</scope>
    <source>
        <strain evidence="3 4">DSM 29052</strain>
    </source>
</reference>
<feature type="domain" description="HTH LytTR-type" evidence="2">
    <location>
        <begin position="204"/>
        <end position="288"/>
    </location>
</feature>
<name>A0A238YI77_9RHOB</name>
<dbReference type="Proteomes" id="UP000198417">
    <property type="component" value="Unassembled WGS sequence"/>
</dbReference>
<feature type="transmembrane region" description="Helical" evidence="1">
    <location>
        <begin position="65"/>
        <end position="87"/>
    </location>
</feature>
<feature type="transmembrane region" description="Helical" evidence="1">
    <location>
        <begin position="129"/>
        <end position="151"/>
    </location>
</feature>
<evidence type="ECO:0000259" key="2">
    <source>
        <dbReference type="PROSITE" id="PS50930"/>
    </source>
</evidence>
<feature type="transmembrane region" description="Helical" evidence="1">
    <location>
        <begin position="94"/>
        <end position="117"/>
    </location>
</feature>
<dbReference type="EMBL" id="FZNN01000017">
    <property type="protein sequence ID" value="SNR70334.1"/>
    <property type="molecule type" value="Genomic_DNA"/>
</dbReference>
<dbReference type="Pfam" id="PF04397">
    <property type="entry name" value="LytTR"/>
    <property type="match status" value="1"/>
</dbReference>
<dbReference type="PROSITE" id="PS50930">
    <property type="entry name" value="HTH_LYTTR"/>
    <property type="match status" value="1"/>
</dbReference>
<dbReference type="Gene3D" id="2.40.50.1020">
    <property type="entry name" value="LytTr DNA-binding domain"/>
    <property type="match status" value="1"/>
</dbReference>
<gene>
    <name evidence="3" type="ORF">SAMN06265370_11715</name>
</gene>
<feature type="transmembrane region" description="Helical" evidence="1">
    <location>
        <begin position="35"/>
        <end position="53"/>
    </location>
</feature>
<keyword evidence="1" id="KW-0472">Membrane</keyword>
<keyword evidence="1" id="KW-0812">Transmembrane</keyword>
<dbReference type="GO" id="GO:0003677">
    <property type="term" value="F:DNA binding"/>
    <property type="evidence" value="ECO:0007669"/>
    <property type="project" value="UniProtKB-KW"/>
</dbReference>
<organism evidence="3 4">
    <name type="scientific">Puniceibacterium sediminis</name>
    <dbReference type="NCBI Taxonomy" id="1608407"/>
    <lineage>
        <taxon>Bacteria</taxon>
        <taxon>Pseudomonadati</taxon>
        <taxon>Pseudomonadota</taxon>
        <taxon>Alphaproteobacteria</taxon>
        <taxon>Rhodobacterales</taxon>
        <taxon>Paracoccaceae</taxon>
        <taxon>Puniceibacterium</taxon>
    </lineage>
</organism>
<dbReference type="SMART" id="SM00850">
    <property type="entry name" value="LytTR"/>
    <property type="match status" value="1"/>
</dbReference>
<evidence type="ECO:0000313" key="4">
    <source>
        <dbReference type="Proteomes" id="UP000198417"/>
    </source>
</evidence>
<dbReference type="AlphaFoldDB" id="A0A238YI77"/>
<protein>
    <submittedName>
        <fullName evidence="3">LytTr DNA-binding domain-containing protein</fullName>
    </submittedName>
</protein>
<sequence>MKLYTRKLNLCSIFGDRFEMSVSDLVSLLRDRRTLIFICLALTVMFTTDTPGLHSHVATWTMVLLWPIALVIYLASAFFVLMLYGLIQPRFPTMVWPLPLSSAIAVVPAATVCEHLGLYLAGSSVEPDILARLIVFVPTVQVFEAVFYRFVLPTMRPEVASVVTQHVSDGNETKADTKRELPISSARHLLIGDQKVPVAGVRHIEAREHHVRVTLDGSIITRRARLSDIVAQTQPEDGCQPHRSWWVARSETIGIEREGNRHVLKMRDDIRIPVARTRLLDVQRWVERHVPDPTDQESAEAKG</sequence>
<keyword evidence="3" id="KW-0238">DNA-binding</keyword>
<proteinExistence type="predicted"/>
<evidence type="ECO:0000256" key="1">
    <source>
        <dbReference type="SAM" id="Phobius"/>
    </source>
</evidence>
<dbReference type="InterPro" id="IPR007492">
    <property type="entry name" value="LytTR_DNA-bd_dom"/>
</dbReference>
<keyword evidence="4" id="KW-1185">Reference proteome</keyword>
<accession>A0A238YI77</accession>
<dbReference type="OrthoDB" id="7028951at2"/>